<protein>
    <submittedName>
        <fullName evidence="1">Uncharacterized protein</fullName>
    </submittedName>
</protein>
<organism evidence="1 2">
    <name type="scientific">Flavobacterium flavipallidum</name>
    <dbReference type="NCBI Taxonomy" id="3139140"/>
    <lineage>
        <taxon>Bacteria</taxon>
        <taxon>Pseudomonadati</taxon>
        <taxon>Bacteroidota</taxon>
        <taxon>Flavobacteriia</taxon>
        <taxon>Flavobacteriales</taxon>
        <taxon>Flavobacteriaceae</taxon>
        <taxon>Flavobacterium</taxon>
    </lineage>
</organism>
<dbReference type="Proteomes" id="UP001398556">
    <property type="component" value="Unassembled WGS sequence"/>
</dbReference>
<sequence>MSKKHKFGEKTGAYFKSFPNAISKGNNLNINHFILEIDLN</sequence>
<accession>A0ABU9HNW8</accession>
<gene>
    <name evidence="1" type="ORF">AAEO59_12305</name>
</gene>
<reference evidence="1 2" key="1">
    <citation type="submission" date="2024-04" db="EMBL/GenBank/DDBJ databases">
        <title>Flavobacterium sp. DGU99 16S ribosomal RNA gene Genome sequencing and assembly.</title>
        <authorList>
            <person name="Park S."/>
        </authorList>
    </citation>
    <scope>NUCLEOTIDE SEQUENCE [LARGE SCALE GENOMIC DNA]</scope>
    <source>
        <strain evidence="1 2">DGU99</strain>
    </source>
</reference>
<comment type="caution">
    <text evidence="1">The sequence shown here is derived from an EMBL/GenBank/DDBJ whole genome shotgun (WGS) entry which is preliminary data.</text>
</comment>
<evidence type="ECO:0000313" key="1">
    <source>
        <dbReference type="EMBL" id="MEL1241834.1"/>
    </source>
</evidence>
<dbReference type="EMBL" id="JBBYHU010000027">
    <property type="protein sequence ID" value="MEL1241834.1"/>
    <property type="molecule type" value="Genomic_DNA"/>
</dbReference>
<proteinExistence type="predicted"/>
<name>A0ABU9HNW8_9FLAO</name>
<dbReference type="RefSeq" id="WP_341701043.1">
    <property type="nucleotide sequence ID" value="NZ_JBBYHU010000027.1"/>
</dbReference>
<evidence type="ECO:0000313" key="2">
    <source>
        <dbReference type="Proteomes" id="UP001398556"/>
    </source>
</evidence>
<keyword evidence="2" id="KW-1185">Reference proteome</keyword>